<dbReference type="InterPro" id="IPR045518">
    <property type="entry name" value="2EXR"/>
</dbReference>
<evidence type="ECO:0000313" key="2">
    <source>
        <dbReference type="EMBL" id="KAK5692884.1"/>
    </source>
</evidence>
<dbReference type="EMBL" id="JAVRQU010000018">
    <property type="protein sequence ID" value="KAK5692884.1"/>
    <property type="molecule type" value="Genomic_DNA"/>
</dbReference>
<reference evidence="2" key="1">
    <citation type="submission" date="2023-08" db="EMBL/GenBank/DDBJ databases">
        <title>Black Yeasts Isolated from many extreme environments.</title>
        <authorList>
            <person name="Coleine C."/>
            <person name="Stajich J.E."/>
            <person name="Selbmann L."/>
        </authorList>
    </citation>
    <scope>NUCLEOTIDE SEQUENCE</scope>
    <source>
        <strain evidence="2">CCFEE 5810</strain>
    </source>
</reference>
<feature type="domain" description="2EXR" evidence="1">
    <location>
        <begin position="90"/>
        <end position="144"/>
    </location>
</feature>
<protein>
    <recommendedName>
        <fullName evidence="1">2EXR domain-containing protein</fullName>
    </recommendedName>
</protein>
<accession>A0AAN7W0F7</accession>
<proteinExistence type="predicted"/>
<comment type="caution">
    <text evidence="2">The sequence shown here is derived from an EMBL/GenBank/DDBJ whole genome shotgun (WGS) entry which is preliminary data.</text>
</comment>
<evidence type="ECO:0000259" key="1">
    <source>
        <dbReference type="Pfam" id="PF20150"/>
    </source>
</evidence>
<dbReference type="Proteomes" id="UP001310594">
    <property type="component" value="Unassembled WGS sequence"/>
</dbReference>
<name>A0AAN7W0F7_9PEZI</name>
<sequence>MAGFSAHLRQLSHRVLAVLCRERGIKTAGEAKATLAARLSKYTNQAVVYDGFSTTALLKRVDKRGLDYSDAASNADLIKVLEEADKARTFHRFEKLPAELRNMVYAYAMNDVVDAALLGHPSRVPAICQTSKETTRESLSVFYGAEYGEAMLQTQKAIASRFKRASECKRWLAGHSKAVQSAAGSVRNRRLLMRYQQRQMN</sequence>
<evidence type="ECO:0000313" key="3">
    <source>
        <dbReference type="Proteomes" id="UP001310594"/>
    </source>
</evidence>
<gene>
    <name evidence="2" type="ORF">LTR97_010360</name>
</gene>
<dbReference type="Pfam" id="PF20150">
    <property type="entry name" value="2EXR"/>
    <property type="match status" value="1"/>
</dbReference>
<organism evidence="2 3">
    <name type="scientific">Elasticomyces elasticus</name>
    <dbReference type="NCBI Taxonomy" id="574655"/>
    <lineage>
        <taxon>Eukaryota</taxon>
        <taxon>Fungi</taxon>
        <taxon>Dikarya</taxon>
        <taxon>Ascomycota</taxon>
        <taxon>Pezizomycotina</taxon>
        <taxon>Dothideomycetes</taxon>
        <taxon>Dothideomycetidae</taxon>
        <taxon>Mycosphaerellales</taxon>
        <taxon>Teratosphaeriaceae</taxon>
        <taxon>Elasticomyces</taxon>
    </lineage>
</organism>
<dbReference type="AlphaFoldDB" id="A0AAN7W0F7"/>